<dbReference type="PANTHER" id="PTHR31616:SF0">
    <property type="entry name" value="GLUCAN 1,4-ALPHA-GLUCOSIDASE"/>
    <property type="match status" value="1"/>
</dbReference>
<feature type="domain" description="GH15-like" evidence="1">
    <location>
        <begin position="540"/>
        <end position="585"/>
    </location>
</feature>
<sequence length="605" mass="67393">MSRPIEDYALISNSRTAALVGSDGSIDWLCLPRYDSGSTFGALLGDESHGQWVLRPVDPDATVERHYDADSFTLISHWTTTDGEVEVTDVMPIDDDGERIDVVRCVRGLRGHVPMRQELRIRFDYATALPWVRQVQENGRPALVAYAGPDALIVRGPRLHAQDHAHVSEFRVRPGEFLPIQLSWFPSHREAPEPLDVEDAIASTSAWWAEWSRDPDFAGAYDEQVLRSLLTLRALTHQGTGGIVAAVTTSLPEQFGGERNWDYRYVWLRDAALTLQALVAHGYVAEGEHWRDWLLRAIAGDPNDLQIMYGLAGERYLPERELTSLPGYEGAAPVRVGNAAVDQYQADAIGHVMVALHAVRASGVDDTEFSWPLQRSLMGYLERNWERPDQGMWEVRGPARHFTHSRVMIWAALDRAVKAVRDFGLKGPADRWEKLRDTLKDEIDRNGYDAARGSFVQYYGGTEIDASLLLLTEVGFCEADDPRMLGTVALIEKELMSGGLVHRYRTQRGVDGLPPGEFPFVACSFWLVRQYAQSGRMDDARKLMDRMLGFCNGVGLLAEEVDPDTGRHAGNFPQAFSHLALVWAADAIGSAERADRDPEAASGGV</sequence>
<dbReference type="AlphaFoldDB" id="A0A4S4FZ94"/>
<proteinExistence type="predicted"/>
<name>A0A4S4FZ94_9MICO</name>
<dbReference type="RefSeq" id="WP_136422104.1">
    <property type="nucleotide sequence ID" value="NZ_SSSN01000003.1"/>
</dbReference>
<accession>A0A4S4FZ94</accession>
<dbReference type="Pfam" id="PF00723">
    <property type="entry name" value="Glyco_hydro_15"/>
    <property type="match status" value="2"/>
</dbReference>
<keyword evidence="4" id="KW-1185">Reference proteome</keyword>
<evidence type="ECO:0000259" key="2">
    <source>
        <dbReference type="Pfam" id="PF19291"/>
    </source>
</evidence>
<dbReference type="SUPFAM" id="SSF48208">
    <property type="entry name" value="Six-hairpin glycosidases"/>
    <property type="match status" value="1"/>
</dbReference>
<dbReference type="OrthoDB" id="3902805at2"/>
<dbReference type="Proteomes" id="UP000307380">
    <property type="component" value="Unassembled WGS sequence"/>
</dbReference>
<feature type="domain" description="Trehalase-like N-terminal" evidence="2">
    <location>
        <begin position="3"/>
        <end position="128"/>
    </location>
</feature>
<dbReference type="InterPro" id="IPR045582">
    <property type="entry name" value="Trehalase-like_N"/>
</dbReference>
<protein>
    <submittedName>
        <fullName evidence="3">Glycoside hydrolase family 15 protein</fullName>
    </submittedName>
</protein>
<dbReference type="PANTHER" id="PTHR31616">
    <property type="entry name" value="TREHALASE"/>
    <property type="match status" value="1"/>
</dbReference>
<dbReference type="GO" id="GO:0004553">
    <property type="term" value="F:hydrolase activity, hydrolyzing O-glycosyl compounds"/>
    <property type="evidence" value="ECO:0007669"/>
    <property type="project" value="TreeGrafter"/>
</dbReference>
<reference evidence="3 4" key="1">
    <citation type="submission" date="2019-04" db="EMBL/GenBank/DDBJ databases">
        <authorList>
            <person name="Jiang L."/>
        </authorList>
    </citation>
    <scope>NUCLEOTIDE SEQUENCE [LARGE SCALE GENOMIC DNA]</scope>
    <source>
        <strain evidence="3 4">YIM 131861</strain>
    </source>
</reference>
<dbReference type="InterPro" id="IPR012341">
    <property type="entry name" value="6hp_glycosidase-like_sf"/>
</dbReference>
<dbReference type="InterPro" id="IPR011613">
    <property type="entry name" value="GH15-like"/>
</dbReference>
<dbReference type="EMBL" id="SSSN01000003">
    <property type="protein sequence ID" value="THG35066.1"/>
    <property type="molecule type" value="Genomic_DNA"/>
</dbReference>
<gene>
    <name evidence="3" type="ORF">E6C70_03045</name>
</gene>
<dbReference type="Pfam" id="PF19291">
    <property type="entry name" value="TREH_N"/>
    <property type="match status" value="1"/>
</dbReference>
<dbReference type="InterPro" id="IPR008928">
    <property type="entry name" value="6-hairpin_glycosidase_sf"/>
</dbReference>
<comment type="caution">
    <text evidence="3">The sequence shown here is derived from an EMBL/GenBank/DDBJ whole genome shotgun (WGS) entry which is preliminary data.</text>
</comment>
<dbReference type="GO" id="GO:0005975">
    <property type="term" value="P:carbohydrate metabolic process"/>
    <property type="evidence" value="ECO:0007669"/>
    <property type="project" value="InterPro"/>
</dbReference>
<organism evidence="3 4">
    <name type="scientific">Orlajensenia flava</name>
    <dbReference type="NCBI Taxonomy" id="2565934"/>
    <lineage>
        <taxon>Bacteria</taxon>
        <taxon>Bacillati</taxon>
        <taxon>Actinomycetota</taxon>
        <taxon>Actinomycetes</taxon>
        <taxon>Micrococcales</taxon>
        <taxon>Microbacteriaceae</taxon>
        <taxon>Orlajensenia</taxon>
    </lineage>
</organism>
<keyword evidence="3" id="KW-0378">Hydrolase</keyword>
<evidence type="ECO:0000313" key="4">
    <source>
        <dbReference type="Proteomes" id="UP000307380"/>
    </source>
</evidence>
<dbReference type="Gene3D" id="1.50.10.10">
    <property type="match status" value="1"/>
</dbReference>
<evidence type="ECO:0000313" key="3">
    <source>
        <dbReference type="EMBL" id="THG35066.1"/>
    </source>
</evidence>
<feature type="domain" description="GH15-like" evidence="1">
    <location>
        <begin position="220"/>
        <end position="533"/>
    </location>
</feature>
<evidence type="ECO:0000259" key="1">
    <source>
        <dbReference type="Pfam" id="PF00723"/>
    </source>
</evidence>